<accession>A0ABV3DWE5</accession>
<keyword evidence="2" id="KW-1185">Reference proteome</keyword>
<protein>
    <submittedName>
        <fullName evidence="1">DUF6401 family natural product biosynthesis protein</fullName>
    </submittedName>
</protein>
<dbReference type="Pfam" id="PF19939">
    <property type="entry name" value="DUF6401"/>
    <property type="match status" value="1"/>
</dbReference>
<evidence type="ECO:0000313" key="1">
    <source>
        <dbReference type="EMBL" id="MEU8140070.1"/>
    </source>
</evidence>
<dbReference type="RefSeq" id="WP_358364834.1">
    <property type="nucleotide sequence ID" value="NZ_JBEZFP010000234.1"/>
</dbReference>
<dbReference type="Proteomes" id="UP001551482">
    <property type="component" value="Unassembled WGS sequence"/>
</dbReference>
<proteinExistence type="predicted"/>
<sequence length="47" mass="5381">MDLADYVLSFTDVVAESNWREPVGYGFAVLRLTAICRLIRENHLLGR</sequence>
<gene>
    <name evidence="1" type="ORF">AB0C36_42105</name>
</gene>
<evidence type="ECO:0000313" key="2">
    <source>
        <dbReference type="Proteomes" id="UP001551482"/>
    </source>
</evidence>
<name>A0ABV3DWE5_9ACTN</name>
<organism evidence="1 2">
    <name type="scientific">Streptodolium elevatio</name>
    <dbReference type="NCBI Taxonomy" id="3157996"/>
    <lineage>
        <taxon>Bacteria</taxon>
        <taxon>Bacillati</taxon>
        <taxon>Actinomycetota</taxon>
        <taxon>Actinomycetes</taxon>
        <taxon>Kitasatosporales</taxon>
        <taxon>Streptomycetaceae</taxon>
        <taxon>Streptodolium</taxon>
    </lineage>
</organism>
<reference evidence="1 2" key="1">
    <citation type="submission" date="2024-06" db="EMBL/GenBank/DDBJ databases">
        <title>The Natural Products Discovery Center: Release of the First 8490 Sequenced Strains for Exploring Actinobacteria Biosynthetic Diversity.</title>
        <authorList>
            <person name="Kalkreuter E."/>
            <person name="Kautsar S.A."/>
            <person name="Yang D."/>
            <person name="Bader C.D."/>
            <person name="Teijaro C.N."/>
            <person name="Fluegel L."/>
            <person name="Davis C.M."/>
            <person name="Simpson J.R."/>
            <person name="Lauterbach L."/>
            <person name="Steele A.D."/>
            <person name="Gui C."/>
            <person name="Meng S."/>
            <person name="Li G."/>
            <person name="Viehrig K."/>
            <person name="Ye F."/>
            <person name="Su P."/>
            <person name="Kiefer A.F."/>
            <person name="Nichols A."/>
            <person name="Cepeda A.J."/>
            <person name="Yan W."/>
            <person name="Fan B."/>
            <person name="Jiang Y."/>
            <person name="Adhikari A."/>
            <person name="Zheng C.-J."/>
            <person name="Schuster L."/>
            <person name="Cowan T.M."/>
            <person name="Smanski M.J."/>
            <person name="Chevrette M.G."/>
            <person name="De Carvalho L.P.S."/>
            <person name="Shen B."/>
        </authorList>
    </citation>
    <scope>NUCLEOTIDE SEQUENCE [LARGE SCALE GENOMIC DNA]</scope>
    <source>
        <strain evidence="1 2">NPDC048946</strain>
    </source>
</reference>
<comment type="caution">
    <text evidence="1">The sequence shown here is derived from an EMBL/GenBank/DDBJ whole genome shotgun (WGS) entry which is preliminary data.</text>
</comment>
<dbReference type="InterPro" id="IPR045647">
    <property type="entry name" value="DUF6401"/>
</dbReference>
<dbReference type="EMBL" id="JBEZFP010000234">
    <property type="protein sequence ID" value="MEU8140070.1"/>
    <property type="molecule type" value="Genomic_DNA"/>
</dbReference>